<dbReference type="Pfam" id="PF00188">
    <property type="entry name" value="CAP"/>
    <property type="match status" value="1"/>
</dbReference>
<proteinExistence type="predicted"/>
<name>A0A6A4LUN4_9ERIC</name>
<dbReference type="InterPro" id="IPR001283">
    <property type="entry name" value="CRISP-related"/>
</dbReference>
<organism evidence="3 4">
    <name type="scientific">Rhododendron williamsianum</name>
    <dbReference type="NCBI Taxonomy" id="262921"/>
    <lineage>
        <taxon>Eukaryota</taxon>
        <taxon>Viridiplantae</taxon>
        <taxon>Streptophyta</taxon>
        <taxon>Embryophyta</taxon>
        <taxon>Tracheophyta</taxon>
        <taxon>Spermatophyta</taxon>
        <taxon>Magnoliopsida</taxon>
        <taxon>eudicotyledons</taxon>
        <taxon>Gunneridae</taxon>
        <taxon>Pentapetalae</taxon>
        <taxon>asterids</taxon>
        <taxon>Ericales</taxon>
        <taxon>Ericaceae</taxon>
        <taxon>Ericoideae</taxon>
        <taxon>Rhodoreae</taxon>
        <taxon>Rhododendron</taxon>
    </lineage>
</organism>
<dbReference type="InterPro" id="IPR035940">
    <property type="entry name" value="CAP_sf"/>
</dbReference>
<sequence>MANTTNLLRSLLLVTLLSSLLVRPSESTVVQRRSAKQTSAVFIGECLYNHNALRASLNLPPLQWSTELANYARWWLNQLRATCAMVHSNSNYGENLFWGQGDGWTAAEAVEAWAAERAYYNYGSNTCMPNMDCTHYTQMMDAPEAIWEKPDSEGNWLADFYGRIQDCSSFKEELRGVKIGLFSILEQELSHRSGDGFRRDSEPG</sequence>
<gene>
    <name evidence="3" type="ORF">C3L33_10072</name>
</gene>
<evidence type="ECO:0000256" key="1">
    <source>
        <dbReference type="SAM" id="SignalP"/>
    </source>
</evidence>
<dbReference type="PANTHER" id="PTHR10334">
    <property type="entry name" value="CYSTEINE-RICH SECRETORY PROTEIN-RELATED"/>
    <property type="match status" value="1"/>
</dbReference>
<evidence type="ECO:0000313" key="3">
    <source>
        <dbReference type="EMBL" id="KAE9458038.1"/>
    </source>
</evidence>
<dbReference type="AlphaFoldDB" id="A0A6A4LUN4"/>
<feature type="non-terminal residue" evidence="3">
    <location>
        <position position="1"/>
    </location>
</feature>
<comment type="caution">
    <text evidence="3">The sequence shown here is derived from an EMBL/GenBank/DDBJ whole genome shotgun (WGS) entry which is preliminary data.</text>
</comment>
<dbReference type="EMBL" id="QEFC01001440">
    <property type="protein sequence ID" value="KAE9458038.1"/>
    <property type="molecule type" value="Genomic_DNA"/>
</dbReference>
<reference evidence="3 4" key="1">
    <citation type="journal article" date="2019" name="Genome Biol. Evol.">
        <title>The Rhododendron genome and chromosomal organization provide insight into shared whole-genome duplications across the heath family (Ericaceae).</title>
        <authorList>
            <person name="Soza V.L."/>
            <person name="Lindsley D."/>
            <person name="Waalkes A."/>
            <person name="Ramage E."/>
            <person name="Patwardhan R.P."/>
            <person name="Burton J.N."/>
            <person name="Adey A."/>
            <person name="Kumar A."/>
            <person name="Qiu R."/>
            <person name="Shendure J."/>
            <person name="Hall B."/>
        </authorList>
    </citation>
    <scope>NUCLEOTIDE SEQUENCE [LARGE SCALE GENOMIC DNA]</scope>
    <source>
        <strain evidence="3">RSF 1966-606</strain>
    </source>
</reference>
<dbReference type="SMART" id="SM00198">
    <property type="entry name" value="SCP"/>
    <property type="match status" value="1"/>
</dbReference>
<dbReference type="Gene3D" id="3.40.33.10">
    <property type="entry name" value="CAP"/>
    <property type="match status" value="1"/>
</dbReference>
<dbReference type="SUPFAM" id="SSF55797">
    <property type="entry name" value="PR-1-like"/>
    <property type="match status" value="1"/>
</dbReference>
<accession>A0A6A4LUN4</accession>
<dbReference type="Proteomes" id="UP000428333">
    <property type="component" value="Linkage Group LG06"/>
</dbReference>
<feature type="domain" description="SCP" evidence="2">
    <location>
        <begin position="41"/>
        <end position="158"/>
    </location>
</feature>
<dbReference type="InterPro" id="IPR014044">
    <property type="entry name" value="CAP_dom"/>
</dbReference>
<keyword evidence="4" id="KW-1185">Reference proteome</keyword>
<protein>
    <recommendedName>
        <fullName evidence="2">SCP domain-containing protein</fullName>
    </recommendedName>
</protein>
<feature type="signal peptide" evidence="1">
    <location>
        <begin position="1"/>
        <end position="27"/>
    </location>
</feature>
<evidence type="ECO:0000259" key="2">
    <source>
        <dbReference type="SMART" id="SM00198"/>
    </source>
</evidence>
<dbReference type="OrthoDB" id="337038at2759"/>
<feature type="chain" id="PRO_5025598532" description="SCP domain-containing protein" evidence="1">
    <location>
        <begin position="28"/>
        <end position="204"/>
    </location>
</feature>
<keyword evidence="1" id="KW-0732">Signal</keyword>
<evidence type="ECO:0000313" key="4">
    <source>
        <dbReference type="Proteomes" id="UP000428333"/>
    </source>
</evidence>